<sequence length="100" mass="11540">MKSSYEETYDSFWKGIVEEPIGELDLDKVKRELADYKIMLEEVPAVYEEVAGLSKPLTRSDVIITALYDRFIHKEDAISDLEQMAEDGKVSIEQIKEYFG</sequence>
<protein>
    <submittedName>
        <fullName evidence="1">Uncharacterized protein</fullName>
    </submittedName>
</protein>
<name>A0A345MK73_BPBSP</name>
<gene>
    <name evidence="1" type="ORF">BSP38_213</name>
</gene>
<accession>A0A345MK73</accession>
<dbReference type="EMBL" id="MH606185">
    <property type="protein sequence ID" value="AXH71255.1"/>
    <property type="molecule type" value="Genomic_DNA"/>
</dbReference>
<proteinExistence type="predicted"/>
<organism evidence="1 2">
    <name type="scientific">Bacillus phage BSP38</name>
    <dbReference type="NCBI Taxonomy" id="2283013"/>
    <lineage>
        <taxon>Viruses</taxon>
        <taxon>Duplodnaviria</taxon>
        <taxon>Heunggongvirae</taxon>
        <taxon>Uroviricota</taxon>
        <taxon>Caudoviricetes</taxon>
        <taxon>Herelleviridae</taxon>
        <taxon>Bastillevirinae</taxon>
        <taxon>Jeonjuvirus</taxon>
        <taxon>Jeonjuvirus BSP38</taxon>
    </lineage>
</organism>
<evidence type="ECO:0000313" key="2">
    <source>
        <dbReference type="Proteomes" id="UP000260425"/>
    </source>
</evidence>
<reference evidence="1 2" key="1">
    <citation type="submission" date="2018-07" db="EMBL/GenBank/DDBJ databases">
        <title>Complete nucleotide sequence of Bacillus phage BSP38.</title>
        <authorList>
            <person name="Ghosh K."/>
            <person name="Kim K.-P."/>
        </authorList>
    </citation>
    <scope>NUCLEOTIDE SEQUENCE [LARGE SCALE GENOMIC DNA]</scope>
</reference>
<dbReference type="Proteomes" id="UP000260425">
    <property type="component" value="Segment"/>
</dbReference>
<keyword evidence="2" id="KW-1185">Reference proteome</keyword>
<organismHost>
    <name type="scientific">Bacillus subtilis</name>
    <dbReference type="NCBI Taxonomy" id="1423"/>
</organismHost>
<evidence type="ECO:0000313" key="1">
    <source>
        <dbReference type="EMBL" id="AXH71255.1"/>
    </source>
</evidence>